<comment type="caution">
    <text evidence="13">The sequence shown here is derived from an EMBL/GenBank/DDBJ whole genome shotgun (WGS) entry which is preliminary data.</text>
</comment>
<dbReference type="CDD" id="cd02885">
    <property type="entry name" value="NUDIX_IPP_Isomerase"/>
    <property type="match status" value="1"/>
</dbReference>
<keyword evidence="9 13" id="KW-0413">Isomerase</keyword>
<dbReference type="GO" id="GO:0004452">
    <property type="term" value="F:isopentenyl-diphosphate delta-isomerase activity"/>
    <property type="evidence" value="ECO:0007669"/>
    <property type="project" value="UniProtKB-UniRule"/>
</dbReference>
<dbReference type="GO" id="GO:0046872">
    <property type="term" value="F:metal ion binding"/>
    <property type="evidence" value="ECO:0007669"/>
    <property type="project" value="UniProtKB-KW"/>
</dbReference>
<dbReference type="InterPro" id="IPR056375">
    <property type="entry name" value="Idi_bact"/>
</dbReference>
<dbReference type="PANTHER" id="PTHR10885">
    <property type="entry name" value="ISOPENTENYL-DIPHOSPHATE DELTA-ISOMERASE"/>
    <property type="match status" value="1"/>
</dbReference>
<keyword evidence="14" id="KW-1185">Reference proteome</keyword>
<keyword evidence="8" id="KW-0414">Isoprene biosynthesis</keyword>
<dbReference type="STRING" id="1792845.BC343_19660"/>
<evidence type="ECO:0000313" key="14">
    <source>
        <dbReference type="Proteomes" id="UP000189739"/>
    </source>
</evidence>
<dbReference type="InterPro" id="IPR011876">
    <property type="entry name" value="IsopentenylPP_isomerase_typ1"/>
</dbReference>
<name>A0A1S9P6V4_9SPHI</name>
<dbReference type="PROSITE" id="PS51462">
    <property type="entry name" value="NUDIX"/>
    <property type="match status" value="1"/>
</dbReference>
<evidence type="ECO:0000256" key="6">
    <source>
        <dbReference type="ARBA" id="ARBA00022842"/>
    </source>
</evidence>
<evidence type="ECO:0000256" key="1">
    <source>
        <dbReference type="ARBA" id="ARBA00004826"/>
    </source>
</evidence>
<dbReference type="NCBIfam" id="NF002995">
    <property type="entry name" value="PRK03759.1"/>
    <property type="match status" value="1"/>
</dbReference>
<evidence type="ECO:0000256" key="5">
    <source>
        <dbReference type="ARBA" id="ARBA00022723"/>
    </source>
</evidence>
<dbReference type="EC" id="5.3.3.2" evidence="3 10"/>
<dbReference type="UniPathway" id="UPA00059">
    <property type="reaction ID" value="UER00104"/>
</dbReference>
<evidence type="ECO:0000256" key="11">
    <source>
        <dbReference type="PIRSR" id="PIRSR018427-1"/>
    </source>
</evidence>
<evidence type="ECO:0000256" key="9">
    <source>
        <dbReference type="ARBA" id="ARBA00023235"/>
    </source>
</evidence>
<feature type="active site" evidence="11">
    <location>
        <position position="60"/>
    </location>
</feature>
<reference evidence="13 14" key="1">
    <citation type="submission" date="2016-07" db="EMBL/GenBank/DDBJ databases">
        <title>Genomic analysis of zinc-resistant bacterium Mucilaginibacter pedocola TBZ30.</title>
        <authorList>
            <person name="Huang J."/>
            <person name="Tang J."/>
        </authorList>
    </citation>
    <scope>NUCLEOTIDE SEQUENCE [LARGE SCALE GENOMIC DNA]</scope>
    <source>
        <strain evidence="13 14">TBZ30</strain>
    </source>
</reference>
<keyword evidence="7" id="KW-0464">Manganese</keyword>
<dbReference type="GO" id="GO:0005737">
    <property type="term" value="C:cytoplasm"/>
    <property type="evidence" value="ECO:0007669"/>
    <property type="project" value="TreeGrafter"/>
</dbReference>
<keyword evidence="4" id="KW-0963">Cytoplasm</keyword>
<evidence type="ECO:0000256" key="10">
    <source>
        <dbReference type="NCBIfam" id="TIGR02150"/>
    </source>
</evidence>
<evidence type="ECO:0000259" key="12">
    <source>
        <dbReference type="PROSITE" id="PS51462"/>
    </source>
</evidence>
<dbReference type="Pfam" id="PF00293">
    <property type="entry name" value="NUDIX"/>
    <property type="match status" value="1"/>
</dbReference>
<dbReference type="Proteomes" id="UP000189739">
    <property type="component" value="Unassembled WGS sequence"/>
</dbReference>
<comment type="similarity">
    <text evidence="2">Belongs to the IPP isomerase type 1 family.</text>
</comment>
<gene>
    <name evidence="13" type="ORF">BC343_19660</name>
</gene>
<evidence type="ECO:0000256" key="3">
    <source>
        <dbReference type="ARBA" id="ARBA00012057"/>
    </source>
</evidence>
<comment type="pathway">
    <text evidence="1">Isoprenoid biosynthesis; dimethylallyl diphosphate biosynthesis; dimethylallyl diphosphate from isopentenyl diphosphate: step 1/1.</text>
</comment>
<dbReference type="GO" id="GO:0050992">
    <property type="term" value="P:dimethylallyl diphosphate biosynthetic process"/>
    <property type="evidence" value="ECO:0007669"/>
    <property type="project" value="UniProtKB-UniPathway"/>
</dbReference>
<accession>A0A1S9P6V4</accession>
<evidence type="ECO:0000256" key="8">
    <source>
        <dbReference type="ARBA" id="ARBA00023229"/>
    </source>
</evidence>
<dbReference type="PIRSF" id="PIRSF018427">
    <property type="entry name" value="Isopntndiph_ism"/>
    <property type="match status" value="1"/>
</dbReference>
<feature type="domain" description="Nudix hydrolase" evidence="12">
    <location>
        <begin position="23"/>
        <end position="155"/>
    </location>
</feature>
<keyword evidence="5" id="KW-0479">Metal-binding</keyword>
<keyword evidence="6" id="KW-0460">Magnesium</keyword>
<dbReference type="InterPro" id="IPR015797">
    <property type="entry name" value="NUDIX_hydrolase-like_dom_sf"/>
</dbReference>
<dbReference type="InterPro" id="IPR000086">
    <property type="entry name" value="NUDIX_hydrolase_dom"/>
</dbReference>
<dbReference type="SUPFAM" id="SSF55811">
    <property type="entry name" value="Nudix"/>
    <property type="match status" value="1"/>
</dbReference>
<protein>
    <recommendedName>
        <fullName evidence="3 10">Isopentenyl-diphosphate delta-isomerase</fullName>
        <ecNumber evidence="3 10">5.3.3.2</ecNumber>
    </recommendedName>
</protein>
<evidence type="ECO:0000256" key="2">
    <source>
        <dbReference type="ARBA" id="ARBA00007579"/>
    </source>
</evidence>
<dbReference type="Gene3D" id="3.90.79.10">
    <property type="entry name" value="Nucleoside Triphosphate Pyrophosphohydrolase"/>
    <property type="match status" value="1"/>
</dbReference>
<dbReference type="GO" id="GO:0009240">
    <property type="term" value="P:isopentenyl diphosphate biosynthetic process"/>
    <property type="evidence" value="ECO:0007669"/>
    <property type="project" value="TreeGrafter"/>
</dbReference>
<evidence type="ECO:0000313" key="13">
    <source>
        <dbReference type="EMBL" id="OOQ56684.1"/>
    </source>
</evidence>
<sequence>MLVDHDDQRIGVMEKMEAHLKGALHRAFSIFVFNSSGKLLLQQRALEKYHSGGLWTNSCCGHPRPGEDVLDAGKRRLMEETGLTCELEELFTFVYRHEFPNGLTEYEYDHVLIGFSDEAPRPDPAEIADHCYQDPEKLSVALKEQPELYTAWLQICYDRVLETFKQKQGA</sequence>
<feature type="active site" evidence="11">
    <location>
        <position position="107"/>
    </location>
</feature>
<dbReference type="PANTHER" id="PTHR10885:SF0">
    <property type="entry name" value="ISOPENTENYL-DIPHOSPHATE DELTA-ISOMERASE"/>
    <property type="match status" value="1"/>
</dbReference>
<dbReference type="EMBL" id="MBTF01000039">
    <property type="protein sequence ID" value="OOQ56684.1"/>
    <property type="molecule type" value="Genomic_DNA"/>
</dbReference>
<proteinExistence type="inferred from homology"/>
<dbReference type="AlphaFoldDB" id="A0A1S9P6V4"/>
<dbReference type="NCBIfam" id="TIGR02150">
    <property type="entry name" value="IPP_isom_1"/>
    <property type="match status" value="1"/>
</dbReference>
<organism evidence="13 14">
    <name type="scientific">Mucilaginibacter pedocola</name>
    <dbReference type="NCBI Taxonomy" id="1792845"/>
    <lineage>
        <taxon>Bacteria</taxon>
        <taxon>Pseudomonadati</taxon>
        <taxon>Bacteroidota</taxon>
        <taxon>Sphingobacteriia</taxon>
        <taxon>Sphingobacteriales</taxon>
        <taxon>Sphingobacteriaceae</taxon>
        <taxon>Mucilaginibacter</taxon>
    </lineage>
</organism>
<evidence type="ECO:0000256" key="4">
    <source>
        <dbReference type="ARBA" id="ARBA00022490"/>
    </source>
</evidence>
<dbReference type="HAMAP" id="MF_00202">
    <property type="entry name" value="Idi"/>
    <property type="match status" value="1"/>
</dbReference>
<evidence type="ECO:0000256" key="7">
    <source>
        <dbReference type="ARBA" id="ARBA00023211"/>
    </source>
</evidence>